<keyword evidence="3" id="KW-1185">Reference proteome</keyword>
<dbReference type="EMBL" id="CP001785">
    <property type="protein sequence ID" value="ACX53018.1"/>
    <property type="molecule type" value="Genomic_DNA"/>
</dbReference>
<organism evidence="2 3">
    <name type="scientific">Ammonifex degensii (strain DSM 10501 / KC4)</name>
    <dbReference type="NCBI Taxonomy" id="429009"/>
    <lineage>
        <taxon>Bacteria</taxon>
        <taxon>Bacillati</taxon>
        <taxon>Bacillota</taxon>
        <taxon>Clostridia</taxon>
        <taxon>Thermoanaerobacterales</taxon>
        <taxon>Thermoanaerobacteraceae</taxon>
        <taxon>Ammonifex</taxon>
    </lineage>
</organism>
<dbReference type="CDD" id="cd10141">
    <property type="entry name" value="CopZ-like_Fer2_BFD-like"/>
    <property type="match status" value="1"/>
</dbReference>
<dbReference type="STRING" id="429009.Adeg_1939"/>
<dbReference type="RefSeq" id="WP_015739895.1">
    <property type="nucleotide sequence ID" value="NC_013385.1"/>
</dbReference>
<evidence type="ECO:0000259" key="1">
    <source>
        <dbReference type="Pfam" id="PF18423"/>
    </source>
</evidence>
<gene>
    <name evidence="2" type="ordered locus">Adeg_1939</name>
</gene>
<dbReference type="Gene3D" id="1.10.10.1100">
    <property type="entry name" value="BFD-like [2Fe-2S]-binding domain"/>
    <property type="match status" value="1"/>
</dbReference>
<dbReference type="AlphaFoldDB" id="C9R9N9"/>
<dbReference type="Gene3D" id="2.20.25.270">
    <property type="match status" value="1"/>
</dbReference>
<dbReference type="Proteomes" id="UP000002620">
    <property type="component" value="Chromosome"/>
</dbReference>
<dbReference type="InterPro" id="IPR040890">
    <property type="entry name" value="Znf_CopZ"/>
</dbReference>
<sequence>MKCPGCGSEGIKVFPETVFNLLKDEAKKDFYENLYFACTNPSCDVAYFGEDIYKVGSIKTAIWYKDKSDNVYLCYCNKVTRAAIKEAYLKVGADIKKILAQTGACGGGRCRTENPLGRCCHMTIKHYVQELEQQRGEEGRKGKCNI</sequence>
<dbReference type="eggNOG" id="COG2906">
    <property type="taxonomic scope" value="Bacteria"/>
</dbReference>
<accession>C9R9N9</accession>
<evidence type="ECO:0000313" key="3">
    <source>
        <dbReference type="Proteomes" id="UP000002620"/>
    </source>
</evidence>
<dbReference type="Pfam" id="PF18423">
    <property type="entry name" value="zf_CopZ"/>
    <property type="match status" value="1"/>
</dbReference>
<dbReference type="KEGG" id="adg:Adeg_1939"/>
<dbReference type="InterPro" id="IPR041854">
    <property type="entry name" value="BFD-like_2Fe2S-bd_dom_sf"/>
</dbReference>
<dbReference type="OrthoDB" id="95698at2"/>
<proteinExistence type="predicted"/>
<protein>
    <submittedName>
        <fullName evidence="2">BFD domain protein (2Fe-2S)-binding domain protein</fullName>
    </submittedName>
</protein>
<dbReference type="HOGENOM" id="CLU_115326_1_0_9"/>
<reference evidence="2 3" key="1">
    <citation type="submission" date="2009-10" db="EMBL/GenBank/DDBJ databases">
        <title>Complete sequence of chromosome of Ammonifex degensii KC4.</title>
        <authorList>
            <consortium name="US DOE Joint Genome Institute"/>
            <person name="Kerfeld C."/>
            <person name="Goodner B."/>
            <person name="Huber H."/>
            <person name="Stetter K."/>
            <person name="Lucas S."/>
            <person name="Copeland A."/>
            <person name="Lapidus A."/>
            <person name="Glavina del Rio T."/>
            <person name="Dalin E."/>
            <person name="Tice H."/>
            <person name="Bruce D."/>
            <person name="Goodwin L."/>
            <person name="Pitluck S."/>
            <person name="Saunders E."/>
            <person name="Brettin T."/>
            <person name="Detter J.C."/>
            <person name="Han C."/>
            <person name="Larimer F."/>
            <person name="Land M."/>
            <person name="Hauser L."/>
            <person name="Kyrpides N."/>
            <person name="Ovchinnikova G."/>
            <person name="Richardson P."/>
        </authorList>
    </citation>
    <scope>NUCLEOTIDE SEQUENCE [LARGE SCALE GENOMIC DNA]</scope>
    <source>
        <strain evidence="3">DSM 10501 / KC4</strain>
    </source>
</reference>
<name>C9R9N9_AMMDK</name>
<feature type="domain" description="CopZ zinc binding" evidence="1">
    <location>
        <begin position="2"/>
        <end position="59"/>
    </location>
</feature>
<evidence type="ECO:0000313" key="2">
    <source>
        <dbReference type="EMBL" id="ACX53018.1"/>
    </source>
</evidence>